<protein>
    <submittedName>
        <fullName evidence="1">DNA topoisomerase</fullName>
    </submittedName>
</protein>
<dbReference type="GO" id="GO:0003677">
    <property type="term" value="F:DNA binding"/>
    <property type="evidence" value="ECO:0007669"/>
    <property type="project" value="InterPro"/>
</dbReference>
<gene>
    <name evidence="1" type="ORF">RCL2_001837900</name>
</gene>
<name>A0A8H3LMW3_9GLOM</name>
<comment type="caution">
    <text evidence="1">The sequence shown here is derived from an EMBL/GenBank/DDBJ whole genome shotgun (WGS) entry which is preliminary data.</text>
</comment>
<accession>A0A8H3LMW3</accession>
<keyword evidence="1" id="KW-0413">Isomerase</keyword>
<evidence type="ECO:0000313" key="1">
    <source>
        <dbReference type="EMBL" id="GES91572.1"/>
    </source>
</evidence>
<proteinExistence type="predicted"/>
<dbReference type="Gene3D" id="1.10.268.10">
    <property type="entry name" value="Topoisomerase, domain 3"/>
    <property type="match status" value="1"/>
</dbReference>
<dbReference type="GO" id="GO:0003918">
    <property type="term" value="F:DNA topoisomerase type II (double strand cut, ATP-hydrolyzing) activity"/>
    <property type="evidence" value="ECO:0007669"/>
    <property type="project" value="InterPro"/>
</dbReference>
<organism evidence="1 2">
    <name type="scientific">Rhizophagus clarus</name>
    <dbReference type="NCBI Taxonomy" id="94130"/>
    <lineage>
        <taxon>Eukaryota</taxon>
        <taxon>Fungi</taxon>
        <taxon>Fungi incertae sedis</taxon>
        <taxon>Mucoromycota</taxon>
        <taxon>Glomeromycotina</taxon>
        <taxon>Glomeromycetes</taxon>
        <taxon>Glomerales</taxon>
        <taxon>Glomeraceae</taxon>
        <taxon>Rhizophagus</taxon>
    </lineage>
</organism>
<dbReference type="GO" id="GO:0005524">
    <property type="term" value="F:ATP binding"/>
    <property type="evidence" value="ECO:0007669"/>
    <property type="project" value="InterPro"/>
</dbReference>
<reference evidence="1" key="1">
    <citation type="submission" date="2019-10" db="EMBL/GenBank/DDBJ databases">
        <title>Conservation and host-specific expression of non-tandemly repeated heterogenous ribosome RNA gene in arbuscular mycorrhizal fungi.</title>
        <authorList>
            <person name="Maeda T."/>
            <person name="Kobayashi Y."/>
            <person name="Nakagawa T."/>
            <person name="Ezawa T."/>
            <person name="Yamaguchi K."/>
            <person name="Bino T."/>
            <person name="Nishimoto Y."/>
            <person name="Shigenobu S."/>
            <person name="Kawaguchi M."/>
        </authorList>
    </citation>
    <scope>NUCLEOTIDE SEQUENCE</scope>
    <source>
        <strain evidence="1">HR1</strain>
    </source>
</reference>
<dbReference type="AlphaFoldDB" id="A0A8H3LMW3"/>
<sequence>MDHNLEFESLRKAEIIKCLEFEGFEKFRNINEEKSEDEDQTGNGGEGFNYLMNAKPWNFCKEAQKLNNKKAEKKRTYFTSKENSTRNLEGLDALWMNGTDY</sequence>
<evidence type="ECO:0000313" key="2">
    <source>
        <dbReference type="Proteomes" id="UP000615446"/>
    </source>
</evidence>
<dbReference type="InterPro" id="IPR013757">
    <property type="entry name" value="Topo_IIA_A_a_sf"/>
</dbReference>
<dbReference type="Proteomes" id="UP000615446">
    <property type="component" value="Unassembled WGS sequence"/>
</dbReference>
<dbReference type="EMBL" id="BLAL01000206">
    <property type="protein sequence ID" value="GES91572.1"/>
    <property type="molecule type" value="Genomic_DNA"/>
</dbReference>